<dbReference type="PANTHER" id="PTHR47959">
    <property type="entry name" value="ATP-DEPENDENT RNA HELICASE RHLE-RELATED"/>
    <property type="match status" value="1"/>
</dbReference>
<dbReference type="InterPro" id="IPR050079">
    <property type="entry name" value="DEAD_box_RNA_helicase"/>
</dbReference>
<feature type="short sequence motif" description="Q motif" evidence="6">
    <location>
        <begin position="2"/>
        <end position="30"/>
    </location>
</feature>
<keyword evidence="13" id="KW-1185">Reference proteome</keyword>
<dbReference type="CDD" id="cd00268">
    <property type="entry name" value="DEADc"/>
    <property type="match status" value="1"/>
</dbReference>
<feature type="domain" description="Helicase ATP-binding" evidence="9">
    <location>
        <begin position="33"/>
        <end position="208"/>
    </location>
</feature>
<dbReference type="InterPro" id="IPR001650">
    <property type="entry name" value="Helicase_C-like"/>
</dbReference>
<gene>
    <name evidence="12" type="ORF">ACFO5Q_01325</name>
</gene>
<dbReference type="PROSITE" id="PS51194">
    <property type="entry name" value="HELICASE_CTER"/>
    <property type="match status" value="1"/>
</dbReference>
<keyword evidence="4 7" id="KW-0067">ATP-binding</keyword>
<evidence type="ECO:0000313" key="12">
    <source>
        <dbReference type="EMBL" id="MFC4346484.1"/>
    </source>
</evidence>
<feature type="compositionally biased region" description="Basic residues" evidence="8">
    <location>
        <begin position="406"/>
        <end position="426"/>
    </location>
</feature>
<dbReference type="EMBL" id="JBHSCR010000001">
    <property type="protein sequence ID" value="MFC4346484.1"/>
    <property type="molecule type" value="Genomic_DNA"/>
</dbReference>
<comment type="similarity">
    <text evidence="5 7">Belongs to the DEAD box helicase family.</text>
</comment>
<evidence type="ECO:0000256" key="2">
    <source>
        <dbReference type="ARBA" id="ARBA00022801"/>
    </source>
</evidence>
<dbReference type="InterPro" id="IPR014001">
    <property type="entry name" value="Helicase_ATP-bd"/>
</dbReference>
<evidence type="ECO:0000313" key="13">
    <source>
        <dbReference type="Proteomes" id="UP001595776"/>
    </source>
</evidence>
<dbReference type="SUPFAM" id="SSF52540">
    <property type="entry name" value="P-loop containing nucleoside triphosphate hydrolases"/>
    <property type="match status" value="1"/>
</dbReference>
<dbReference type="GO" id="GO:0004386">
    <property type="term" value="F:helicase activity"/>
    <property type="evidence" value="ECO:0007669"/>
    <property type="project" value="UniProtKB-KW"/>
</dbReference>
<dbReference type="Pfam" id="PF00271">
    <property type="entry name" value="Helicase_C"/>
    <property type="match status" value="1"/>
</dbReference>
<evidence type="ECO:0000256" key="6">
    <source>
        <dbReference type="PROSITE-ProRule" id="PRU00552"/>
    </source>
</evidence>
<keyword evidence="2 7" id="KW-0378">Hydrolase</keyword>
<comment type="caution">
    <text evidence="12">The sequence shown here is derived from an EMBL/GenBank/DDBJ whole genome shotgun (WGS) entry which is preliminary data.</text>
</comment>
<dbReference type="Pfam" id="PF00270">
    <property type="entry name" value="DEAD"/>
    <property type="match status" value="1"/>
</dbReference>
<dbReference type="PROSITE" id="PS51192">
    <property type="entry name" value="HELICASE_ATP_BIND_1"/>
    <property type="match status" value="1"/>
</dbReference>
<sequence>MTDFTALGLSVPVMDALESEGFKTATKIQARTIPFLLDGRDVVGLAQTGSGKTGAFVLPMIERLLNHEERPKSGMPRALILAPTRELAIQITDAVKTFSRNTKLRNCTIFGGAPYRTQTHILRRGVDILVATPGRLLDHMKQGNIYLDEVEYFVLDEADRMLDMGFVDDVTKISANIRREHQSVMFSATLNDKIKDLASTLLKNPEHVEITPEATVADNLIHKVMFVARHDKHELLFHMIEEKRVSKALIFVRTKKEADELAEIMLEKGYLVDAIHGDKQQRQRERIIRSFRSDKIDFLVATDVAARGIDVKDIDHVFNIDVPIEAESYVHRIGRTARGGKSGEAYTFCSKGEFNLLQAIERLIKMRIEIDHDHPFPQQPNPKKGKAKVRPRPGGPRTDRAEASGKKRKDRKDRTPLHKQSKHRKGQSAAGKASGKPGKSRPAKGKSDQGKPTKGKPARSGKPMAKSARPKKSGGGFDTLKRRA</sequence>
<dbReference type="PROSITE" id="PS51195">
    <property type="entry name" value="Q_MOTIF"/>
    <property type="match status" value="1"/>
</dbReference>
<dbReference type="CDD" id="cd18787">
    <property type="entry name" value="SF2_C_DEAD"/>
    <property type="match status" value="1"/>
</dbReference>
<feature type="domain" description="Helicase C-terminal" evidence="10">
    <location>
        <begin position="232"/>
        <end position="384"/>
    </location>
</feature>
<reference evidence="13" key="1">
    <citation type="journal article" date="2019" name="Int. J. Syst. Evol. Microbiol.">
        <title>The Global Catalogue of Microorganisms (GCM) 10K type strain sequencing project: providing services to taxonomists for standard genome sequencing and annotation.</title>
        <authorList>
            <consortium name="The Broad Institute Genomics Platform"/>
            <consortium name="The Broad Institute Genome Sequencing Center for Infectious Disease"/>
            <person name="Wu L."/>
            <person name="Ma J."/>
        </authorList>
    </citation>
    <scope>NUCLEOTIDE SEQUENCE [LARGE SCALE GENOMIC DNA]</scope>
    <source>
        <strain evidence="13">CGMCC 1.15304</strain>
    </source>
</reference>
<name>A0ABV8U6K8_9PROT</name>
<evidence type="ECO:0000256" key="3">
    <source>
        <dbReference type="ARBA" id="ARBA00022806"/>
    </source>
</evidence>
<dbReference type="InterPro" id="IPR011545">
    <property type="entry name" value="DEAD/DEAH_box_helicase_dom"/>
</dbReference>
<accession>A0ABV8U6K8</accession>
<evidence type="ECO:0000259" key="9">
    <source>
        <dbReference type="PROSITE" id="PS51192"/>
    </source>
</evidence>
<dbReference type="RefSeq" id="WP_068151093.1">
    <property type="nucleotide sequence ID" value="NZ_JBHSCR010000001.1"/>
</dbReference>
<dbReference type="InterPro" id="IPR000629">
    <property type="entry name" value="RNA-helicase_DEAD-box_CS"/>
</dbReference>
<keyword evidence="1 7" id="KW-0547">Nucleotide-binding</keyword>
<evidence type="ECO:0000256" key="4">
    <source>
        <dbReference type="ARBA" id="ARBA00022840"/>
    </source>
</evidence>
<keyword evidence="3 7" id="KW-0347">Helicase</keyword>
<dbReference type="SMART" id="SM00490">
    <property type="entry name" value="HELICc"/>
    <property type="match status" value="1"/>
</dbReference>
<dbReference type="InterPro" id="IPR027417">
    <property type="entry name" value="P-loop_NTPase"/>
</dbReference>
<evidence type="ECO:0000259" key="11">
    <source>
        <dbReference type="PROSITE" id="PS51195"/>
    </source>
</evidence>
<protein>
    <submittedName>
        <fullName evidence="12">DEAD/DEAH box helicase</fullName>
    </submittedName>
</protein>
<evidence type="ECO:0000259" key="10">
    <source>
        <dbReference type="PROSITE" id="PS51194"/>
    </source>
</evidence>
<dbReference type="PANTHER" id="PTHR47959:SF13">
    <property type="entry name" value="ATP-DEPENDENT RNA HELICASE RHLE"/>
    <property type="match status" value="1"/>
</dbReference>
<evidence type="ECO:0000256" key="7">
    <source>
        <dbReference type="RuleBase" id="RU000492"/>
    </source>
</evidence>
<feature type="domain" description="DEAD-box RNA helicase Q" evidence="11">
    <location>
        <begin position="2"/>
        <end position="30"/>
    </location>
</feature>
<dbReference type="SMART" id="SM00487">
    <property type="entry name" value="DEXDc"/>
    <property type="match status" value="1"/>
</dbReference>
<dbReference type="Proteomes" id="UP001595776">
    <property type="component" value="Unassembled WGS sequence"/>
</dbReference>
<evidence type="ECO:0000256" key="1">
    <source>
        <dbReference type="ARBA" id="ARBA00022741"/>
    </source>
</evidence>
<dbReference type="Gene3D" id="3.40.50.300">
    <property type="entry name" value="P-loop containing nucleotide triphosphate hydrolases"/>
    <property type="match status" value="2"/>
</dbReference>
<proteinExistence type="inferred from homology"/>
<dbReference type="InterPro" id="IPR014014">
    <property type="entry name" value="RNA_helicase_DEAD_Q_motif"/>
</dbReference>
<dbReference type="InterPro" id="IPR044742">
    <property type="entry name" value="DEAD/DEAH_RhlB"/>
</dbReference>
<organism evidence="12 13">
    <name type="scientific">Kordiimonas lipolytica</name>
    <dbReference type="NCBI Taxonomy" id="1662421"/>
    <lineage>
        <taxon>Bacteria</taxon>
        <taxon>Pseudomonadati</taxon>
        <taxon>Pseudomonadota</taxon>
        <taxon>Alphaproteobacteria</taxon>
        <taxon>Kordiimonadales</taxon>
        <taxon>Kordiimonadaceae</taxon>
        <taxon>Kordiimonas</taxon>
    </lineage>
</organism>
<evidence type="ECO:0000256" key="5">
    <source>
        <dbReference type="ARBA" id="ARBA00038437"/>
    </source>
</evidence>
<feature type="region of interest" description="Disordered" evidence="8">
    <location>
        <begin position="373"/>
        <end position="484"/>
    </location>
</feature>
<evidence type="ECO:0000256" key="8">
    <source>
        <dbReference type="SAM" id="MobiDB-lite"/>
    </source>
</evidence>
<dbReference type="PROSITE" id="PS00039">
    <property type="entry name" value="DEAD_ATP_HELICASE"/>
    <property type="match status" value="1"/>
</dbReference>